<dbReference type="EMBL" id="SMJW01000014">
    <property type="protein sequence ID" value="TDC18933.1"/>
    <property type="molecule type" value="Genomic_DNA"/>
</dbReference>
<gene>
    <name evidence="1" type="ORF">E1284_05000</name>
</gene>
<accession>A0A4R4PCW6</accession>
<protein>
    <recommendedName>
        <fullName evidence="3">DUF3558 domain-containing protein</fullName>
    </recommendedName>
</protein>
<dbReference type="OrthoDB" id="3469612at2"/>
<dbReference type="AlphaFoldDB" id="A0A4R4PCW6"/>
<name>A0A4R4PCW6_9ACTN</name>
<organism evidence="1 2">
    <name type="scientific">Actinomadura bangladeshensis</name>
    <dbReference type="NCBI Taxonomy" id="453573"/>
    <lineage>
        <taxon>Bacteria</taxon>
        <taxon>Bacillati</taxon>
        <taxon>Actinomycetota</taxon>
        <taxon>Actinomycetes</taxon>
        <taxon>Streptosporangiales</taxon>
        <taxon>Thermomonosporaceae</taxon>
        <taxon>Actinomadura</taxon>
    </lineage>
</organism>
<proteinExistence type="predicted"/>
<dbReference type="Proteomes" id="UP000295431">
    <property type="component" value="Unassembled WGS sequence"/>
</dbReference>
<evidence type="ECO:0008006" key="3">
    <source>
        <dbReference type="Google" id="ProtNLM"/>
    </source>
</evidence>
<evidence type="ECO:0000313" key="2">
    <source>
        <dbReference type="Proteomes" id="UP000295431"/>
    </source>
</evidence>
<comment type="caution">
    <text evidence="1">The sequence shown here is derived from an EMBL/GenBank/DDBJ whole genome shotgun (WGS) entry which is preliminary data.</text>
</comment>
<evidence type="ECO:0000313" key="1">
    <source>
        <dbReference type="EMBL" id="TDC18933.1"/>
    </source>
</evidence>
<reference evidence="1 2" key="1">
    <citation type="submission" date="2019-03" db="EMBL/GenBank/DDBJ databases">
        <title>Draft genome sequences of novel Actinobacteria.</title>
        <authorList>
            <person name="Sahin N."/>
            <person name="Ay H."/>
            <person name="Saygin H."/>
        </authorList>
    </citation>
    <scope>NUCLEOTIDE SEQUENCE [LARGE SCALE GENOMIC DNA]</scope>
    <source>
        <strain evidence="1 2">DSM 45347</strain>
    </source>
</reference>
<sequence>MRLNRRESGLLMGMLLLSAFLWAPFLTVKAALGSDDDEQVPPRTPLVDLCAWFPSPKAAELVPKARAPKLEAYFYGQVRCDWVGGDERTELGVSAFRPSGTLTPEKESSKAREFYIGQTDGGEPAGLGDMSAVSVEHGSDYTEAHVVVLDGVLVAEVTYRLPGKSTDVAAKAKEAAVELLKVLPPKGR</sequence>
<keyword evidence="2" id="KW-1185">Reference proteome</keyword>
<dbReference type="RefSeq" id="WP_131937534.1">
    <property type="nucleotide sequence ID" value="NZ_BAAAMX010000003.1"/>
</dbReference>